<dbReference type="RefSeq" id="XP_028879338.1">
    <property type="nucleotide sequence ID" value="XM_029029317.1"/>
</dbReference>
<proteinExistence type="predicted"/>
<dbReference type="AlphaFoldDB" id="A0A1X0NKJ3"/>
<evidence type="ECO:0000313" key="3">
    <source>
        <dbReference type="Proteomes" id="UP000192257"/>
    </source>
</evidence>
<dbReference type="Proteomes" id="UP000192257">
    <property type="component" value="Unassembled WGS sequence"/>
</dbReference>
<dbReference type="EMBL" id="NBCO01000036">
    <property type="protein sequence ID" value="ORC85272.1"/>
    <property type="molecule type" value="Genomic_DNA"/>
</dbReference>
<dbReference type="VEuPathDB" id="TriTrypDB:TM35_000361320"/>
<accession>A0A1X0NKJ3</accession>
<reference evidence="2 3" key="1">
    <citation type="submission" date="2017-03" db="EMBL/GenBank/DDBJ databases">
        <title>An alternative strategy for trypanosome survival in the mammalian bloodstream revealed through genome and transcriptome analysis of the ubiquitous bovine parasite Trypanosoma (Megatrypanum) theileri.</title>
        <authorList>
            <person name="Kelly S."/>
            <person name="Ivens A."/>
            <person name="Mott A."/>
            <person name="O'Neill E."/>
            <person name="Emms D."/>
            <person name="Macleod O."/>
            <person name="Voorheis P."/>
            <person name="Matthews J."/>
            <person name="Matthews K."/>
            <person name="Carrington M."/>
        </authorList>
    </citation>
    <scope>NUCLEOTIDE SEQUENCE [LARGE SCALE GENOMIC DNA]</scope>
    <source>
        <strain evidence="2">Edinburgh</strain>
    </source>
</reference>
<feature type="compositionally biased region" description="Low complexity" evidence="1">
    <location>
        <begin position="60"/>
        <end position="71"/>
    </location>
</feature>
<feature type="region of interest" description="Disordered" evidence="1">
    <location>
        <begin position="50"/>
        <end position="79"/>
    </location>
</feature>
<keyword evidence="3" id="KW-1185">Reference proteome</keyword>
<dbReference type="OrthoDB" id="275837at2759"/>
<protein>
    <submittedName>
        <fullName evidence="2">Uncharacterized protein</fullName>
    </submittedName>
</protein>
<dbReference type="GeneID" id="39989097"/>
<comment type="caution">
    <text evidence="2">The sequence shown here is derived from an EMBL/GenBank/DDBJ whole genome shotgun (WGS) entry which is preliminary data.</text>
</comment>
<sequence>MSYPLPKKYYLLVHDAIRKVLGTEAEISAFVKAKKLFQCDMLVNATATDPDLAEKSNQTNNKNNNNNINNNNRKRNKNNNESAYVREFAVGLQRYLGSCDVVVRRRRLDVVFLDREVLQIALGAPRRAINNLQSAEEINNEPAWVKRNRLRISLGFDEELFTNACDFKINVAARMMEKWAFDAQVMKGDSNIFHTEGNIQQQQQQQQQEEEELNQLREELPPVTYWQAHGYVLTREYHVEHHVALLGTISQNFAKYYGEFPFDNPYCPGEDLNTLASVQTLCKAWKQLPLEDWKSEYELQLGMGPPLGS</sequence>
<organism evidence="2 3">
    <name type="scientific">Trypanosoma theileri</name>
    <dbReference type="NCBI Taxonomy" id="67003"/>
    <lineage>
        <taxon>Eukaryota</taxon>
        <taxon>Discoba</taxon>
        <taxon>Euglenozoa</taxon>
        <taxon>Kinetoplastea</taxon>
        <taxon>Metakinetoplastina</taxon>
        <taxon>Trypanosomatida</taxon>
        <taxon>Trypanosomatidae</taxon>
        <taxon>Trypanosoma</taxon>
    </lineage>
</organism>
<gene>
    <name evidence="2" type="ORF">TM35_000361320</name>
</gene>
<evidence type="ECO:0000256" key="1">
    <source>
        <dbReference type="SAM" id="MobiDB-lite"/>
    </source>
</evidence>
<name>A0A1X0NKJ3_9TRYP</name>
<evidence type="ECO:0000313" key="2">
    <source>
        <dbReference type="EMBL" id="ORC85272.1"/>
    </source>
</evidence>